<sequence length="133" mass="15472">MENEKILRILDANFNRLREGLRVIEEVERLANNDENTFHQLKTLRHDLAECCRLIPRDILLAARDSEHDVGRDRICASEAERKDLTALSAANFKRCQEAARVIEEFAKLTYPAVAEKAKKIRFSLYDLEKLFL</sequence>
<evidence type="ECO:0000313" key="2">
    <source>
        <dbReference type="EMBL" id="OGK04648.1"/>
    </source>
</evidence>
<evidence type="ECO:0000313" key="3">
    <source>
        <dbReference type="Proteomes" id="UP000179243"/>
    </source>
</evidence>
<dbReference type="Proteomes" id="UP000179243">
    <property type="component" value="Unassembled WGS sequence"/>
</dbReference>
<dbReference type="InterPro" id="IPR041397">
    <property type="entry name" value="ThiD2"/>
</dbReference>
<dbReference type="Pfam" id="PF17792">
    <property type="entry name" value="ThiD2"/>
    <property type="match status" value="1"/>
</dbReference>
<dbReference type="AlphaFoldDB" id="A0A1F7FDD2"/>
<accession>A0A1F7FDD2</accession>
<organism evidence="2 3">
    <name type="scientific">Candidatus Raymondbacteria bacterium RIFOXYD12_FULL_49_13</name>
    <dbReference type="NCBI Taxonomy" id="1817890"/>
    <lineage>
        <taxon>Bacteria</taxon>
        <taxon>Raymondiibacteriota</taxon>
    </lineage>
</organism>
<protein>
    <recommendedName>
        <fullName evidence="1">ThiD2 domain-containing protein</fullName>
    </recommendedName>
</protein>
<evidence type="ECO:0000259" key="1">
    <source>
        <dbReference type="Pfam" id="PF17792"/>
    </source>
</evidence>
<name>A0A1F7FDD2_UNCRA</name>
<gene>
    <name evidence="2" type="ORF">A2519_20950</name>
</gene>
<reference evidence="2 3" key="1">
    <citation type="journal article" date="2016" name="Nat. Commun.">
        <title>Thousands of microbial genomes shed light on interconnected biogeochemical processes in an aquifer system.</title>
        <authorList>
            <person name="Anantharaman K."/>
            <person name="Brown C.T."/>
            <person name="Hug L.A."/>
            <person name="Sharon I."/>
            <person name="Castelle C.J."/>
            <person name="Probst A.J."/>
            <person name="Thomas B.C."/>
            <person name="Singh A."/>
            <person name="Wilkins M.J."/>
            <person name="Karaoz U."/>
            <person name="Brodie E.L."/>
            <person name="Williams K.H."/>
            <person name="Hubbard S.S."/>
            <person name="Banfield J.F."/>
        </authorList>
    </citation>
    <scope>NUCLEOTIDE SEQUENCE [LARGE SCALE GENOMIC DNA]</scope>
</reference>
<dbReference type="EMBL" id="MFYX01000067">
    <property type="protein sequence ID" value="OGK04648.1"/>
    <property type="molecule type" value="Genomic_DNA"/>
</dbReference>
<proteinExistence type="predicted"/>
<comment type="caution">
    <text evidence="2">The sequence shown here is derived from an EMBL/GenBank/DDBJ whole genome shotgun (WGS) entry which is preliminary data.</text>
</comment>
<feature type="domain" description="ThiD2" evidence="1">
    <location>
        <begin position="8"/>
        <end position="130"/>
    </location>
</feature>